<reference evidence="1 2" key="1">
    <citation type="journal article" date="2012" name="Int. J. Syst. Evol. Microbiol.">
        <title>Vibrio caribbeanicus sp. nov., isolated from the marine sponge Scleritoderma cyanea.</title>
        <authorList>
            <person name="Hoffmann M."/>
            <person name="Monday S.R."/>
            <person name="Allard M.W."/>
            <person name="Strain E.A."/>
            <person name="Whittaker P."/>
            <person name="Naum M."/>
            <person name="McCarthy P.J."/>
            <person name="Lopez J.V."/>
            <person name="Fischer M."/>
            <person name="Brown E.W."/>
        </authorList>
    </citation>
    <scope>NUCLEOTIDE SEQUENCE [LARGE SCALE GENOMIC DNA]</scope>
    <source>
        <strain evidence="1 2">LMG 20546</strain>
    </source>
</reference>
<dbReference type="EMBL" id="AEVS01000059">
    <property type="protein sequence ID" value="EGA65824.1"/>
    <property type="molecule type" value="Genomic_DNA"/>
</dbReference>
<gene>
    <name evidence="1" type="ORF">VIBR0546_10294</name>
</gene>
<dbReference type="RefSeq" id="WP_006879297.1">
    <property type="nucleotide sequence ID" value="NZ_AEVS01000059.1"/>
</dbReference>
<name>E8LTY8_9VIBR</name>
<accession>E8LTY8</accession>
<sequence>MTELEQQLSAIEADSIPAITVPGSAWEQFCQRHAPLFAKAVKRNPDKPATHGLLGILTKAHMEETASLEAQIAPIQAMQDVLVSNLGEQHAAKFEQQGAEQLVLVTHLWLYLQGYLKMDFSLANDHADNTAQLIASLNKQDPQWLRTQFLESFYHGVERSGGNNQGSSGLFGWIKRMFSS</sequence>
<organism evidence="1 2">
    <name type="scientific">Vibrio brasiliensis LMG 20546</name>
    <dbReference type="NCBI Taxonomy" id="945543"/>
    <lineage>
        <taxon>Bacteria</taxon>
        <taxon>Pseudomonadati</taxon>
        <taxon>Pseudomonadota</taxon>
        <taxon>Gammaproteobacteria</taxon>
        <taxon>Vibrionales</taxon>
        <taxon>Vibrionaceae</taxon>
        <taxon>Vibrio</taxon>
        <taxon>Vibrio oreintalis group</taxon>
    </lineage>
</organism>
<keyword evidence="2" id="KW-1185">Reference proteome</keyword>
<comment type="caution">
    <text evidence="1">The sequence shown here is derived from an EMBL/GenBank/DDBJ whole genome shotgun (WGS) entry which is preliminary data.</text>
</comment>
<proteinExistence type="predicted"/>
<protein>
    <submittedName>
        <fullName evidence="1">Uncharacterized protein</fullName>
    </submittedName>
</protein>
<evidence type="ECO:0000313" key="2">
    <source>
        <dbReference type="Proteomes" id="UP000004371"/>
    </source>
</evidence>
<dbReference type="AlphaFoldDB" id="E8LTY8"/>
<evidence type="ECO:0000313" key="1">
    <source>
        <dbReference type="EMBL" id="EGA65824.1"/>
    </source>
</evidence>
<dbReference type="Proteomes" id="UP000004371">
    <property type="component" value="Unassembled WGS sequence"/>
</dbReference>
<dbReference type="eggNOG" id="ENOG5030S36">
    <property type="taxonomic scope" value="Bacteria"/>
</dbReference>
<dbReference type="STRING" id="945543.VIBR0546_10294"/>